<keyword evidence="3" id="KW-0862">Zinc</keyword>
<dbReference type="InterPro" id="IPR036866">
    <property type="entry name" value="RibonucZ/Hydroxyglut_hydro"/>
</dbReference>
<evidence type="ECO:0000256" key="1">
    <source>
        <dbReference type="ARBA" id="ARBA00022723"/>
    </source>
</evidence>
<dbReference type="Pfam" id="PF16123">
    <property type="entry name" value="HAGH_C"/>
    <property type="match status" value="1"/>
</dbReference>
<dbReference type="EC" id="3.1.2.6" evidence="5"/>
<feature type="domain" description="Hydroxyacylglutathione hydrolase C-terminal" evidence="4">
    <location>
        <begin position="41"/>
        <end position="122"/>
    </location>
</feature>
<keyword evidence="1" id="KW-0479">Metal-binding</keyword>
<keyword evidence="2 5" id="KW-0378">Hydrolase</keyword>
<comment type="caution">
    <text evidence="5">The sequence shown here is derived from an EMBL/GenBank/DDBJ whole genome shotgun (WGS) entry which is preliminary data.</text>
</comment>
<dbReference type="InterPro" id="IPR032282">
    <property type="entry name" value="HAGH_C"/>
</dbReference>
<protein>
    <submittedName>
        <fullName evidence="5">Hydroxyacylglutathione hydrolase</fullName>
        <ecNumber evidence="5">3.1.2.6</ecNumber>
    </submittedName>
</protein>
<accession>A0A086J8W6</accession>
<evidence type="ECO:0000256" key="2">
    <source>
        <dbReference type="ARBA" id="ARBA00022801"/>
    </source>
</evidence>
<organism evidence="5 6">
    <name type="scientific">Toxoplasma gondii p89</name>
    <dbReference type="NCBI Taxonomy" id="943119"/>
    <lineage>
        <taxon>Eukaryota</taxon>
        <taxon>Sar</taxon>
        <taxon>Alveolata</taxon>
        <taxon>Apicomplexa</taxon>
        <taxon>Conoidasida</taxon>
        <taxon>Coccidia</taxon>
        <taxon>Eucoccidiorida</taxon>
        <taxon>Eimeriorina</taxon>
        <taxon>Sarcocystidae</taxon>
        <taxon>Toxoplasma</taxon>
    </lineage>
</organism>
<dbReference type="PANTHER" id="PTHR11935:SF94">
    <property type="entry name" value="TENZING NORGAY, ISOFORM C"/>
    <property type="match status" value="1"/>
</dbReference>
<dbReference type="EMBL" id="AEYI02002337">
    <property type="protein sequence ID" value="KFG28584.1"/>
    <property type="molecule type" value="Genomic_DNA"/>
</dbReference>
<evidence type="ECO:0000313" key="6">
    <source>
        <dbReference type="Proteomes" id="UP000028828"/>
    </source>
</evidence>
<reference evidence="5 6" key="1">
    <citation type="submission" date="2014-03" db="EMBL/GenBank/DDBJ databases">
        <authorList>
            <person name="Sibley D."/>
            <person name="Venepally P."/>
            <person name="Karamycheva S."/>
            <person name="Hadjithomas M."/>
            <person name="Khan A."/>
            <person name="Brunk B."/>
            <person name="Roos D."/>
            <person name="Caler E."/>
            <person name="Lorenzi H."/>
        </authorList>
    </citation>
    <scope>NUCLEOTIDE SEQUENCE [LARGE SCALE GENOMIC DNA]</scope>
    <source>
        <strain evidence="6">p89</strain>
    </source>
</reference>
<dbReference type="GO" id="GO:0004416">
    <property type="term" value="F:hydroxyacylglutathione hydrolase activity"/>
    <property type="evidence" value="ECO:0007669"/>
    <property type="project" value="UniProtKB-EC"/>
</dbReference>
<dbReference type="SUPFAM" id="SSF56281">
    <property type="entry name" value="Metallo-hydrolase/oxidoreductase"/>
    <property type="match status" value="1"/>
</dbReference>
<gene>
    <name evidence="5" type="ORF">TGP89_281630B</name>
</gene>
<dbReference type="GO" id="GO:0046872">
    <property type="term" value="F:metal ion binding"/>
    <property type="evidence" value="ECO:0007669"/>
    <property type="project" value="UniProtKB-KW"/>
</dbReference>
<evidence type="ECO:0000259" key="4">
    <source>
        <dbReference type="Pfam" id="PF16123"/>
    </source>
</evidence>
<dbReference type="Gene3D" id="3.60.15.10">
    <property type="entry name" value="Ribonuclease Z/Hydroxyacylglutathione hydrolase-like"/>
    <property type="match status" value="1"/>
</dbReference>
<sequence length="123" mass="14169">DTLFVGGCGRFFEGTAQQMCHALLDVIRSLPKATRVYCGHEYTKSNLEFALKVEPSNKDLQEKYAWTVEQRKANKPTVPSSVEQEMRYNPFMRVEEKAVQEAMHAVGDKVETMQRLRDLKNRS</sequence>
<dbReference type="PANTHER" id="PTHR11935">
    <property type="entry name" value="BETA LACTAMASE DOMAIN"/>
    <property type="match status" value="1"/>
</dbReference>
<evidence type="ECO:0000256" key="3">
    <source>
        <dbReference type="ARBA" id="ARBA00022833"/>
    </source>
</evidence>
<proteinExistence type="predicted"/>
<evidence type="ECO:0000313" key="5">
    <source>
        <dbReference type="EMBL" id="KFG28584.1"/>
    </source>
</evidence>
<dbReference type="OrthoDB" id="515692at2759"/>
<dbReference type="AlphaFoldDB" id="A0A086J8W6"/>
<name>A0A086J8W6_TOXGO</name>
<dbReference type="VEuPathDB" id="ToxoDB:TGP89_281630B"/>
<dbReference type="Proteomes" id="UP000028828">
    <property type="component" value="Unassembled WGS sequence"/>
</dbReference>
<feature type="non-terminal residue" evidence="5">
    <location>
        <position position="1"/>
    </location>
</feature>